<evidence type="ECO:0000313" key="2">
    <source>
        <dbReference type="EMBL" id="GAA0158293.1"/>
    </source>
</evidence>
<feature type="region of interest" description="Disordered" evidence="1">
    <location>
        <begin position="208"/>
        <end position="236"/>
    </location>
</feature>
<dbReference type="AlphaFoldDB" id="A0AAV3Q4X4"/>
<evidence type="ECO:0000313" key="3">
    <source>
        <dbReference type="Proteomes" id="UP001454036"/>
    </source>
</evidence>
<dbReference type="InterPro" id="IPR004242">
    <property type="entry name" value="Transposase_21"/>
</dbReference>
<reference evidence="2 3" key="1">
    <citation type="submission" date="2024-01" db="EMBL/GenBank/DDBJ databases">
        <title>The complete chloroplast genome sequence of Lithospermum erythrorhizon: insights into the phylogenetic relationship among Boraginaceae species and the maternal lineages of purple gromwells.</title>
        <authorList>
            <person name="Okada T."/>
            <person name="Watanabe K."/>
        </authorList>
    </citation>
    <scope>NUCLEOTIDE SEQUENCE [LARGE SCALE GENOMIC DNA]</scope>
</reference>
<keyword evidence="3" id="KW-1185">Reference proteome</keyword>
<protein>
    <recommendedName>
        <fullName evidence="4">Transposase</fullName>
    </recommendedName>
</protein>
<dbReference type="Proteomes" id="UP001454036">
    <property type="component" value="Unassembled WGS sequence"/>
</dbReference>
<sequence>MLFRDSLMRWHGEECKDDVVIRHPTDSSGWKDFDNKHLEFASDVRNVRIGLASDGFNPYRNMSLSHSTWPVDNTFLLEEAQSIVYQMLNACWKAWKYRIKNNYKKYHHNERKMYKMLDKRVDEDQFQEVIRHWEKPEVQLASHGICATQLDIWLLSRSIGKGVKEDYETSNLYEFLLGTMNGVPPEERTTEFREKLYNEAIRNDKHGRDTCIGKSIHKKSRGTSSSEHDASNTGRHTRTVLEPRISPNIVSLDGIKGNFFCFGIPKIVVAEGVLVSKDLEEKVDNVPFGPDDWKIFVATAVHPNYEFCREANKKVSTIGRVIGKYVAWPISNVMESH</sequence>
<proteinExistence type="predicted"/>
<evidence type="ECO:0008006" key="4">
    <source>
        <dbReference type="Google" id="ProtNLM"/>
    </source>
</evidence>
<dbReference type="EMBL" id="BAABME010003306">
    <property type="protein sequence ID" value="GAA0158293.1"/>
    <property type="molecule type" value="Genomic_DNA"/>
</dbReference>
<name>A0AAV3Q4X4_LITER</name>
<gene>
    <name evidence="2" type="ORF">LIER_15365</name>
</gene>
<comment type="caution">
    <text evidence="2">The sequence shown here is derived from an EMBL/GenBank/DDBJ whole genome shotgun (WGS) entry which is preliminary data.</text>
</comment>
<organism evidence="2 3">
    <name type="scientific">Lithospermum erythrorhizon</name>
    <name type="common">Purple gromwell</name>
    <name type="synonym">Lithospermum officinale var. erythrorhizon</name>
    <dbReference type="NCBI Taxonomy" id="34254"/>
    <lineage>
        <taxon>Eukaryota</taxon>
        <taxon>Viridiplantae</taxon>
        <taxon>Streptophyta</taxon>
        <taxon>Embryophyta</taxon>
        <taxon>Tracheophyta</taxon>
        <taxon>Spermatophyta</taxon>
        <taxon>Magnoliopsida</taxon>
        <taxon>eudicotyledons</taxon>
        <taxon>Gunneridae</taxon>
        <taxon>Pentapetalae</taxon>
        <taxon>asterids</taxon>
        <taxon>lamiids</taxon>
        <taxon>Boraginales</taxon>
        <taxon>Boraginaceae</taxon>
        <taxon>Boraginoideae</taxon>
        <taxon>Lithospermeae</taxon>
        <taxon>Lithospermum</taxon>
    </lineage>
</organism>
<dbReference type="Pfam" id="PF02992">
    <property type="entry name" value="Transposase_21"/>
    <property type="match status" value="1"/>
</dbReference>
<accession>A0AAV3Q4X4</accession>
<evidence type="ECO:0000256" key="1">
    <source>
        <dbReference type="SAM" id="MobiDB-lite"/>
    </source>
</evidence>